<dbReference type="GO" id="GO:0003677">
    <property type="term" value="F:DNA binding"/>
    <property type="evidence" value="ECO:0007669"/>
    <property type="project" value="UniProtKB-KW"/>
</dbReference>
<keyword evidence="2" id="KW-0238">DNA-binding</keyword>
<feature type="domain" description="HTH gntR-type" evidence="4">
    <location>
        <begin position="4"/>
        <end position="71"/>
    </location>
</feature>
<dbReference type="RefSeq" id="WP_110840372.1">
    <property type="nucleotide sequence ID" value="NZ_QJVJ01000005.1"/>
</dbReference>
<evidence type="ECO:0000256" key="3">
    <source>
        <dbReference type="ARBA" id="ARBA00023163"/>
    </source>
</evidence>
<dbReference type="GO" id="GO:0003700">
    <property type="term" value="F:DNA-binding transcription factor activity"/>
    <property type="evidence" value="ECO:0007669"/>
    <property type="project" value="InterPro"/>
</dbReference>
<comment type="caution">
    <text evidence="5">The sequence shown here is derived from an EMBL/GenBank/DDBJ whole genome shotgun (WGS) entry which is preliminary data.</text>
</comment>
<evidence type="ECO:0000313" key="6">
    <source>
        <dbReference type="Proteomes" id="UP000247476"/>
    </source>
</evidence>
<dbReference type="EMBL" id="QJVJ01000005">
    <property type="protein sequence ID" value="PYI54312.1"/>
    <property type="molecule type" value="Genomic_DNA"/>
</dbReference>
<evidence type="ECO:0000256" key="1">
    <source>
        <dbReference type="ARBA" id="ARBA00023015"/>
    </source>
</evidence>
<evidence type="ECO:0000313" key="5">
    <source>
        <dbReference type="EMBL" id="PYI54312.1"/>
    </source>
</evidence>
<dbReference type="Pfam" id="PF00392">
    <property type="entry name" value="GntR"/>
    <property type="match status" value="1"/>
</dbReference>
<protein>
    <recommendedName>
        <fullName evidence="4">HTH gntR-type domain-containing protein</fullName>
    </recommendedName>
</protein>
<dbReference type="PANTHER" id="PTHR43537">
    <property type="entry name" value="TRANSCRIPTIONAL REGULATOR, GNTR FAMILY"/>
    <property type="match status" value="1"/>
</dbReference>
<dbReference type="SUPFAM" id="SSF46785">
    <property type="entry name" value="Winged helix' DNA-binding domain"/>
    <property type="match status" value="1"/>
</dbReference>
<dbReference type="InterPro" id="IPR000524">
    <property type="entry name" value="Tscrpt_reg_HTH_GntR"/>
</dbReference>
<reference evidence="5 6" key="1">
    <citation type="submission" date="2018-05" db="EMBL/GenBank/DDBJ databases">
        <title>Paenibacillus flagellatus sp. nov., isolated from selenium mineral soil.</title>
        <authorList>
            <person name="Dai X."/>
        </authorList>
    </citation>
    <scope>NUCLEOTIDE SEQUENCE [LARGE SCALE GENOMIC DNA]</scope>
    <source>
        <strain evidence="5 6">DXL2</strain>
    </source>
</reference>
<dbReference type="InterPro" id="IPR036388">
    <property type="entry name" value="WH-like_DNA-bd_sf"/>
</dbReference>
<dbReference type="Proteomes" id="UP000247476">
    <property type="component" value="Unassembled WGS sequence"/>
</dbReference>
<keyword evidence="6" id="KW-1185">Reference proteome</keyword>
<dbReference type="InterPro" id="IPR036390">
    <property type="entry name" value="WH_DNA-bd_sf"/>
</dbReference>
<evidence type="ECO:0000259" key="4">
    <source>
        <dbReference type="PROSITE" id="PS50949"/>
    </source>
</evidence>
<dbReference type="PANTHER" id="PTHR43537:SF49">
    <property type="entry name" value="TRANSCRIPTIONAL REGULATORY PROTEIN"/>
    <property type="match status" value="1"/>
</dbReference>
<proteinExistence type="predicted"/>
<dbReference type="SMART" id="SM00345">
    <property type="entry name" value="HTH_GNTR"/>
    <property type="match status" value="1"/>
</dbReference>
<dbReference type="PROSITE" id="PS50949">
    <property type="entry name" value="HTH_GNTR"/>
    <property type="match status" value="1"/>
</dbReference>
<gene>
    <name evidence="5" type="ORF">DLM86_12615</name>
</gene>
<keyword evidence="3" id="KW-0804">Transcription</keyword>
<dbReference type="OrthoDB" id="574518at2"/>
<dbReference type="Gene3D" id="1.10.10.10">
    <property type="entry name" value="Winged helix-like DNA-binding domain superfamily/Winged helix DNA-binding domain"/>
    <property type="match status" value="1"/>
</dbReference>
<accession>A0A2V5K695</accession>
<sequence>MQTRSLRQQAYETIREWIAANRLPKGSVTSELQLCAMLNMSRTPIRAALQQLETDGFLRIAPKHGILILDSSAQRVGDLLDIVASLALYAFEQQRHSRPDGLPAFADSRLSELRALFAHSEERGDDNADALCRFELDMLHRLVSQCHNAEMERLLRTTSERLFWTLNVRRWNAPYRPETSSLLAGLLASMKESPDGFRLRLFAYVRQLKRTWT</sequence>
<dbReference type="PRINTS" id="PR00035">
    <property type="entry name" value="HTHGNTR"/>
</dbReference>
<organism evidence="5 6">
    <name type="scientific">Paenibacillus flagellatus</name>
    <dbReference type="NCBI Taxonomy" id="2211139"/>
    <lineage>
        <taxon>Bacteria</taxon>
        <taxon>Bacillati</taxon>
        <taxon>Bacillota</taxon>
        <taxon>Bacilli</taxon>
        <taxon>Bacillales</taxon>
        <taxon>Paenibacillaceae</taxon>
        <taxon>Paenibacillus</taxon>
    </lineage>
</organism>
<dbReference type="CDD" id="cd07377">
    <property type="entry name" value="WHTH_GntR"/>
    <property type="match status" value="1"/>
</dbReference>
<keyword evidence="1" id="KW-0805">Transcription regulation</keyword>
<name>A0A2V5K695_9BACL</name>
<dbReference type="AlphaFoldDB" id="A0A2V5K695"/>
<evidence type="ECO:0000256" key="2">
    <source>
        <dbReference type="ARBA" id="ARBA00023125"/>
    </source>
</evidence>